<name>A0A2H1WNC1_SPOFR</name>
<reference evidence="1" key="1">
    <citation type="submission" date="2016-07" db="EMBL/GenBank/DDBJ databases">
        <authorList>
            <person name="Bretaudeau A."/>
        </authorList>
    </citation>
    <scope>NUCLEOTIDE SEQUENCE</scope>
    <source>
        <strain evidence="1">Rice</strain>
        <tissue evidence="1">Whole body</tissue>
    </source>
</reference>
<accession>A0A2H1WNC1</accession>
<evidence type="ECO:0000313" key="1">
    <source>
        <dbReference type="EMBL" id="SOQ53944.1"/>
    </source>
</evidence>
<protein>
    <submittedName>
        <fullName evidence="1">SFRICE_022762</fullName>
    </submittedName>
</protein>
<proteinExistence type="predicted"/>
<organism evidence="1">
    <name type="scientific">Spodoptera frugiperda</name>
    <name type="common">Fall armyworm</name>
    <dbReference type="NCBI Taxonomy" id="7108"/>
    <lineage>
        <taxon>Eukaryota</taxon>
        <taxon>Metazoa</taxon>
        <taxon>Ecdysozoa</taxon>
        <taxon>Arthropoda</taxon>
        <taxon>Hexapoda</taxon>
        <taxon>Insecta</taxon>
        <taxon>Pterygota</taxon>
        <taxon>Neoptera</taxon>
        <taxon>Endopterygota</taxon>
        <taxon>Lepidoptera</taxon>
        <taxon>Glossata</taxon>
        <taxon>Ditrysia</taxon>
        <taxon>Noctuoidea</taxon>
        <taxon>Noctuidae</taxon>
        <taxon>Amphipyrinae</taxon>
        <taxon>Spodoptera</taxon>
    </lineage>
</organism>
<sequence>MLETHIHEQHSATHDAEMKLVEFLVKPLRYRKPNKFESGFPKNSYIPNPQKTGNILATPLVFLVAVGGGYCLPSASSEPTLLVPPAQASRRMSSDLVDKLRRQLMRDNYDYQNVNSNERRKQNATRMPAANAVRINGVNEIPISNS</sequence>
<dbReference type="AlphaFoldDB" id="A0A2H1WNC1"/>
<gene>
    <name evidence="1" type="ORF">SFRICE_022762</name>
</gene>
<dbReference type="EMBL" id="ODYU01009476">
    <property type="protein sequence ID" value="SOQ53944.1"/>
    <property type="molecule type" value="Genomic_DNA"/>
</dbReference>